<dbReference type="Pfam" id="PF02519">
    <property type="entry name" value="Auxin_inducible"/>
    <property type="match status" value="1"/>
</dbReference>
<dbReference type="EMBL" id="DUZY01000005">
    <property type="protein sequence ID" value="DAD40500.1"/>
    <property type="molecule type" value="Genomic_DNA"/>
</dbReference>
<accession>A0A822Z7B0</accession>
<proteinExistence type="inferred from homology"/>
<gene>
    <name evidence="2" type="ORF">HUJ06_014822</name>
</gene>
<comment type="similarity">
    <text evidence="1">Belongs to the ARG7 family.</text>
</comment>
<dbReference type="InterPro" id="IPR003676">
    <property type="entry name" value="SAUR_fam"/>
</dbReference>
<protein>
    <submittedName>
        <fullName evidence="2">Uncharacterized protein</fullName>
    </submittedName>
</protein>
<dbReference type="PANTHER" id="PTHR31929">
    <property type="entry name" value="SAUR-LIKE AUXIN-RESPONSIVE PROTEIN FAMILY-RELATED"/>
    <property type="match status" value="1"/>
</dbReference>
<comment type="caution">
    <text evidence="2">The sequence shown here is derived from an EMBL/GenBank/DDBJ whole genome shotgun (WGS) entry which is preliminary data.</text>
</comment>
<dbReference type="GO" id="GO:0009733">
    <property type="term" value="P:response to auxin"/>
    <property type="evidence" value="ECO:0007669"/>
    <property type="project" value="InterPro"/>
</dbReference>
<evidence type="ECO:0000256" key="1">
    <source>
        <dbReference type="ARBA" id="ARBA00006974"/>
    </source>
</evidence>
<dbReference type="Proteomes" id="UP000607653">
    <property type="component" value="Unassembled WGS sequence"/>
</dbReference>
<keyword evidence="3" id="KW-1185">Reference proteome</keyword>
<reference evidence="2 3" key="1">
    <citation type="journal article" date="2020" name="Mol. Biol. Evol.">
        <title>Distinct Expression and Methylation Patterns for Genes with Different Fates following a Single Whole-Genome Duplication in Flowering Plants.</title>
        <authorList>
            <person name="Shi T."/>
            <person name="Rahmani R.S."/>
            <person name="Gugger P.F."/>
            <person name="Wang M."/>
            <person name="Li H."/>
            <person name="Zhang Y."/>
            <person name="Li Z."/>
            <person name="Wang Q."/>
            <person name="Van de Peer Y."/>
            <person name="Marchal K."/>
            <person name="Chen J."/>
        </authorList>
    </citation>
    <scope>NUCLEOTIDE SEQUENCE [LARGE SCALE GENOMIC DNA]</scope>
    <source>
        <tissue evidence="2">Leaf</tissue>
    </source>
</reference>
<evidence type="ECO:0000313" key="2">
    <source>
        <dbReference type="EMBL" id="DAD40500.1"/>
    </source>
</evidence>
<evidence type="ECO:0000313" key="3">
    <source>
        <dbReference type="Proteomes" id="UP000607653"/>
    </source>
</evidence>
<sequence length="109" mass="12374">MVLTADMMMKQLTQPAHLRALLPPKFNKLYEVCNSCTASQLWKSIKPYVGEAHQKKRFVVPISYSNHPSFQDLISQAEEEFGFDHPMDALTIPCKEDAFLDLTSSLNSL</sequence>
<name>A0A822Z7B0_NELNU</name>
<dbReference type="AlphaFoldDB" id="A0A822Z7B0"/>
<organism evidence="2 3">
    <name type="scientific">Nelumbo nucifera</name>
    <name type="common">Sacred lotus</name>
    <dbReference type="NCBI Taxonomy" id="4432"/>
    <lineage>
        <taxon>Eukaryota</taxon>
        <taxon>Viridiplantae</taxon>
        <taxon>Streptophyta</taxon>
        <taxon>Embryophyta</taxon>
        <taxon>Tracheophyta</taxon>
        <taxon>Spermatophyta</taxon>
        <taxon>Magnoliopsida</taxon>
        <taxon>Proteales</taxon>
        <taxon>Nelumbonaceae</taxon>
        <taxon>Nelumbo</taxon>
    </lineage>
</organism>